<proteinExistence type="predicted"/>
<protein>
    <recommendedName>
        <fullName evidence="3">ATP-grasp domain-containing protein</fullName>
    </recommendedName>
</protein>
<sequence>MQNGLRGRLIGDNKLCLAVLSDPRFADLFTPADYTRVQAAIPWSRNIATCDAATLRTIRDRPEDYVLKRPLDTRGRGVVIGREATDWADAVNTALVERWLVQEYCSTTVLPVDSGGLRHDLTLGAVNGRLASVFARVGTEERLNIARSSRPHPVFL</sequence>
<dbReference type="OrthoDB" id="8041036at2"/>
<dbReference type="EMBL" id="SOCP01000001">
    <property type="protein sequence ID" value="TDV57485.1"/>
    <property type="molecule type" value="Genomic_DNA"/>
</dbReference>
<accession>A0A4R7W5G3</accession>
<comment type="caution">
    <text evidence="1">The sequence shown here is derived from an EMBL/GenBank/DDBJ whole genome shotgun (WGS) entry which is preliminary data.</text>
</comment>
<organism evidence="1 2">
    <name type="scientific">Actinophytocola oryzae</name>
    <dbReference type="NCBI Taxonomy" id="502181"/>
    <lineage>
        <taxon>Bacteria</taxon>
        <taxon>Bacillati</taxon>
        <taxon>Actinomycetota</taxon>
        <taxon>Actinomycetes</taxon>
        <taxon>Pseudonocardiales</taxon>
        <taxon>Pseudonocardiaceae</taxon>
    </lineage>
</organism>
<name>A0A4R7W5G3_9PSEU</name>
<dbReference type="RefSeq" id="WP_133900755.1">
    <property type="nucleotide sequence ID" value="NZ_SOCP01000001.1"/>
</dbReference>
<evidence type="ECO:0000313" key="2">
    <source>
        <dbReference type="Proteomes" id="UP000294927"/>
    </source>
</evidence>
<evidence type="ECO:0008006" key="3">
    <source>
        <dbReference type="Google" id="ProtNLM"/>
    </source>
</evidence>
<keyword evidence="2" id="KW-1185">Reference proteome</keyword>
<dbReference type="AlphaFoldDB" id="A0A4R7W5G3"/>
<gene>
    <name evidence="1" type="ORF">CLV71_101356</name>
</gene>
<reference evidence="1 2" key="1">
    <citation type="submission" date="2019-03" db="EMBL/GenBank/DDBJ databases">
        <title>Genomic Encyclopedia of Archaeal and Bacterial Type Strains, Phase II (KMG-II): from individual species to whole genera.</title>
        <authorList>
            <person name="Goeker M."/>
        </authorList>
    </citation>
    <scope>NUCLEOTIDE SEQUENCE [LARGE SCALE GENOMIC DNA]</scope>
    <source>
        <strain evidence="1 2">DSM 45499</strain>
    </source>
</reference>
<evidence type="ECO:0000313" key="1">
    <source>
        <dbReference type="EMBL" id="TDV57485.1"/>
    </source>
</evidence>
<dbReference type="Proteomes" id="UP000294927">
    <property type="component" value="Unassembled WGS sequence"/>
</dbReference>
<dbReference type="SUPFAM" id="SSF56059">
    <property type="entry name" value="Glutathione synthetase ATP-binding domain-like"/>
    <property type="match status" value="1"/>
</dbReference>